<reference evidence="1 2" key="1">
    <citation type="submission" date="2024-01" db="EMBL/GenBank/DDBJ databases">
        <authorList>
            <person name="Waweru B."/>
        </authorList>
    </citation>
    <scope>NUCLEOTIDE SEQUENCE [LARGE SCALE GENOMIC DNA]</scope>
</reference>
<accession>A0AAV1SF36</accession>
<protein>
    <submittedName>
        <fullName evidence="1">Uncharacterized protein</fullName>
    </submittedName>
</protein>
<dbReference type="Proteomes" id="UP001314170">
    <property type="component" value="Unassembled WGS sequence"/>
</dbReference>
<organism evidence="1 2">
    <name type="scientific">Dovyalis caffra</name>
    <dbReference type="NCBI Taxonomy" id="77055"/>
    <lineage>
        <taxon>Eukaryota</taxon>
        <taxon>Viridiplantae</taxon>
        <taxon>Streptophyta</taxon>
        <taxon>Embryophyta</taxon>
        <taxon>Tracheophyta</taxon>
        <taxon>Spermatophyta</taxon>
        <taxon>Magnoliopsida</taxon>
        <taxon>eudicotyledons</taxon>
        <taxon>Gunneridae</taxon>
        <taxon>Pentapetalae</taxon>
        <taxon>rosids</taxon>
        <taxon>fabids</taxon>
        <taxon>Malpighiales</taxon>
        <taxon>Salicaceae</taxon>
        <taxon>Flacourtieae</taxon>
        <taxon>Dovyalis</taxon>
    </lineage>
</organism>
<gene>
    <name evidence="1" type="ORF">DCAF_LOCUS22694</name>
</gene>
<name>A0AAV1SF36_9ROSI</name>
<evidence type="ECO:0000313" key="1">
    <source>
        <dbReference type="EMBL" id="CAK7349971.1"/>
    </source>
</evidence>
<dbReference type="EMBL" id="CAWUPB010001178">
    <property type="protein sequence ID" value="CAK7349971.1"/>
    <property type="molecule type" value="Genomic_DNA"/>
</dbReference>
<evidence type="ECO:0000313" key="2">
    <source>
        <dbReference type="Proteomes" id="UP001314170"/>
    </source>
</evidence>
<keyword evidence="2" id="KW-1185">Reference proteome</keyword>
<comment type="caution">
    <text evidence="1">The sequence shown here is derived from an EMBL/GenBank/DDBJ whole genome shotgun (WGS) entry which is preliminary data.</text>
</comment>
<sequence length="70" mass="8174">MDGILRIKNPRGKDGSGDYVLRTVYDGHLKGLGLSKSYRPYNWPQVLSPNMKLHRSPELQAHYWLNPWHD</sequence>
<dbReference type="AlphaFoldDB" id="A0AAV1SF36"/>
<proteinExistence type="predicted"/>